<sequence>MPDFASNASKLSESLSVMGKLHHLLRVLGSQVHLLSPIESRLRVDMQHSMVSLLVASNDALVTSTCHHLLRRWPSPSLHTRARAALVSFELRKTSLFLLIPRRAKSSKASMQLCRSHAMPPNTASRAGSSARSTQPSQARAVKRNRGSESPVYLSSIAVVTPEEARQARERFFDALGCADPHPGMRRAISTADQLTEVQLARLFDMLHACGAATDHQATLLTTRASVDGFVDAVFNDWRSDKADDLVKPELEFLVEAEVVAGTICVTPDCHGDVGSCRASDTCNAVVSAVVSYSCNPAMLKMEYTAVDPFSGQPEAFCPLWRKDIRWAEAGWKDALRQTIEGKLVSKIHRYNKHLAVWHARRLIQDWSKGSISLGPHTSTLGFVGREAVAWVVMGVGGQSVPSGTEA</sequence>
<dbReference type="KEGG" id="mbrn:26246272"/>
<organism evidence="2 3">
    <name type="scientific">Metarhizium brunneum</name>
    <dbReference type="NCBI Taxonomy" id="500148"/>
    <lineage>
        <taxon>Eukaryota</taxon>
        <taxon>Fungi</taxon>
        <taxon>Dikarya</taxon>
        <taxon>Ascomycota</taxon>
        <taxon>Pezizomycotina</taxon>
        <taxon>Sordariomycetes</taxon>
        <taxon>Hypocreomycetidae</taxon>
        <taxon>Hypocreales</taxon>
        <taxon>Clavicipitaceae</taxon>
        <taxon>Metarhizium</taxon>
    </lineage>
</organism>
<gene>
    <name evidence="2" type="ORF">G6M90_00g054380</name>
</gene>
<evidence type="ECO:0000313" key="2">
    <source>
        <dbReference type="EMBL" id="QLI69947.1"/>
    </source>
</evidence>
<keyword evidence="3" id="KW-1185">Reference proteome</keyword>
<evidence type="ECO:0000256" key="1">
    <source>
        <dbReference type="SAM" id="MobiDB-lite"/>
    </source>
</evidence>
<accession>A0A7D5Z601</accession>
<proteinExistence type="predicted"/>
<dbReference type="OrthoDB" id="5130748at2759"/>
<evidence type="ECO:0000313" key="3">
    <source>
        <dbReference type="Proteomes" id="UP000510686"/>
    </source>
</evidence>
<dbReference type="EMBL" id="CP058934">
    <property type="protein sequence ID" value="QLI69947.1"/>
    <property type="molecule type" value="Genomic_DNA"/>
</dbReference>
<dbReference type="GeneID" id="26246272"/>
<protein>
    <submittedName>
        <fullName evidence="2">Uncharacterized protein</fullName>
    </submittedName>
</protein>
<name>A0A7D5Z601_9HYPO</name>
<dbReference type="AlphaFoldDB" id="A0A7D5Z601"/>
<dbReference type="RefSeq" id="XP_014540966.2">
    <property type="nucleotide sequence ID" value="XM_014685480.2"/>
</dbReference>
<feature type="region of interest" description="Disordered" evidence="1">
    <location>
        <begin position="112"/>
        <end position="147"/>
    </location>
</feature>
<feature type="compositionally biased region" description="Low complexity" evidence="1">
    <location>
        <begin position="124"/>
        <end position="133"/>
    </location>
</feature>
<reference evidence="2 3" key="1">
    <citation type="submission" date="2020-07" db="EMBL/GenBank/DDBJ databases">
        <title>Telomere length de novo assembly of all 7 chromosomes of the fungus, Metarhizium brunneum, using a novel assembly pipeline.</title>
        <authorList>
            <person name="Saud z."/>
            <person name="Kortsinoglou A."/>
            <person name="Kouvelis V.N."/>
            <person name="Butt T.M."/>
        </authorList>
    </citation>
    <scope>NUCLEOTIDE SEQUENCE [LARGE SCALE GENOMIC DNA]</scope>
    <source>
        <strain evidence="2 3">4556</strain>
    </source>
</reference>
<dbReference type="Proteomes" id="UP000510686">
    <property type="component" value="Chromosome 3"/>
</dbReference>